<name>A0A480A8R9_9CYAN</name>
<comment type="caution">
    <text evidence="1">The sequence shown here is derived from an EMBL/GenBank/DDBJ whole genome shotgun (WGS) entry which is preliminary data.</text>
</comment>
<evidence type="ECO:0000313" key="1">
    <source>
        <dbReference type="EMBL" id="GCL41269.1"/>
    </source>
</evidence>
<accession>A0A480A8R9</accession>
<sequence length="211" mass="23984">MNVAANLKPVNINSPQNSQGIHEILDTLPDPAIHGQVCPRKTRTEIDLMLLAIEALELGGSEAILSLAEELDLKGIIKNRVNLWRMRASNPMRKAHSRRPLDILEAKALVVIACYIARRLTVTIRQLLTIYQQLDQKQIPLEQNLRLANYLERFRAHFKSRMNYRRSGVIALNSDDKLDELAINLLGKLLFCTGTAGMQRYWISLFDGEVE</sequence>
<gene>
    <name evidence="1" type="ORF">NIES80_09630</name>
</gene>
<dbReference type="OrthoDB" id="509618at2"/>
<dbReference type="EMBL" id="BJCF01000006">
    <property type="protein sequence ID" value="GCL41269.1"/>
    <property type="molecule type" value="Genomic_DNA"/>
</dbReference>
<evidence type="ECO:0000313" key="2">
    <source>
        <dbReference type="Proteomes" id="UP000299367"/>
    </source>
</evidence>
<dbReference type="RefSeq" id="WP_137907007.1">
    <property type="nucleotide sequence ID" value="NZ_BJCF01000006.1"/>
</dbReference>
<dbReference type="Pfam" id="PF11237">
    <property type="entry name" value="DUF3038"/>
    <property type="match status" value="1"/>
</dbReference>
<proteinExistence type="predicted"/>
<evidence type="ECO:0008006" key="3">
    <source>
        <dbReference type="Google" id="ProtNLM"/>
    </source>
</evidence>
<dbReference type="AlphaFoldDB" id="A0A480A8R9"/>
<protein>
    <recommendedName>
        <fullName evidence="3">DUF3038 domain-containing protein</fullName>
    </recommendedName>
</protein>
<organism evidence="1 2">
    <name type="scientific">Dolichospermum planctonicum</name>
    <dbReference type="NCBI Taxonomy" id="136072"/>
    <lineage>
        <taxon>Bacteria</taxon>
        <taxon>Bacillati</taxon>
        <taxon>Cyanobacteriota</taxon>
        <taxon>Cyanophyceae</taxon>
        <taxon>Nostocales</taxon>
        <taxon>Aphanizomenonaceae</taxon>
        <taxon>Dolichospermum</taxon>
    </lineage>
</organism>
<reference evidence="2" key="1">
    <citation type="submission" date="2019-02" db="EMBL/GenBank/DDBJ databases">
        <title>Draft genome sequence of Dolichospermum planctonicum NIES-80.</title>
        <authorList>
            <person name="Yamaguchi H."/>
            <person name="Suzuki S."/>
            <person name="Kawachi M."/>
        </authorList>
    </citation>
    <scope>NUCLEOTIDE SEQUENCE [LARGE SCALE GENOMIC DNA]</scope>
    <source>
        <strain evidence="2">NIES-80</strain>
    </source>
</reference>
<dbReference type="InterPro" id="IPR021399">
    <property type="entry name" value="DUF3038"/>
</dbReference>
<dbReference type="Proteomes" id="UP000299367">
    <property type="component" value="Unassembled WGS sequence"/>
</dbReference>